<feature type="compositionally biased region" description="Basic and acidic residues" evidence="6">
    <location>
        <begin position="238"/>
        <end position="250"/>
    </location>
</feature>
<evidence type="ECO:0000256" key="2">
    <source>
        <dbReference type="ARBA" id="ARBA00004604"/>
    </source>
</evidence>
<comment type="similarity">
    <text evidence="3">Belongs to the UTP11 family.</text>
</comment>
<evidence type="ECO:0000256" key="4">
    <source>
        <dbReference type="ARBA" id="ARBA00022552"/>
    </source>
</evidence>
<keyword evidence="8" id="KW-1185">Reference proteome</keyword>
<feature type="region of interest" description="Disordered" evidence="6">
    <location>
        <begin position="191"/>
        <end position="254"/>
    </location>
</feature>
<evidence type="ECO:0000313" key="8">
    <source>
        <dbReference type="Proteomes" id="UP000027195"/>
    </source>
</evidence>
<accession>A0A067MSK9</accession>
<evidence type="ECO:0000313" key="7">
    <source>
        <dbReference type="EMBL" id="KDQ17695.1"/>
    </source>
</evidence>
<comment type="subcellular location">
    <subcellularLocation>
        <location evidence="2">Nucleus</location>
        <location evidence="2">Nucleolus</location>
    </subcellularLocation>
</comment>
<dbReference type="Pfam" id="PF03998">
    <property type="entry name" value="Utp11"/>
    <property type="match status" value="1"/>
</dbReference>
<evidence type="ECO:0008006" key="9">
    <source>
        <dbReference type="Google" id="ProtNLM"/>
    </source>
</evidence>
<reference evidence="8" key="1">
    <citation type="journal article" date="2014" name="Proc. Natl. Acad. Sci. U.S.A.">
        <title>Extensive sampling of basidiomycete genomes demonstrates inadequacy of the white-rot/brown-rot paradigm for wood decay fungi.</title>
        <authorList>
            <person name="Riley R."/>
            <person name="Salamov A.A."/>
            <person name="Brown D.W."/>
            <person name="Nagy L.G."/>
            <person name="Floudas D."/>
            <person name="Held B.W."/>
            <person name="Levasseur A."/>
            <person name="Lombard V."/>
            <person name="Morin E."/>
            <person name="Otillar R."/>
            <person name="Lindquist E.A."/>
            <person name="Sun H."/>
            <person name="LaButti K.M."/>
            <person name="Schmutz J."/>
            <person name="Jabbour D."/>
            <person name="Luo H."/>
            <person name="Baker S.E."/>
            <person name="Pisabarro A.G."/>
            <person name="Walton J.D."/>
            <person name="Blanchette R.A."/>
            <person name="Henrissat B."/>
            <person name="Martin F."/>
            <person name="Cullen D."/>
            <person name="Hibbett D.S."/>
            <person name="Grigoriev I.V."/>
        </authorList>
    </citation>
    <scope>NUCLEOTIDE SEQUENCE [LARGE SCALE GENOMIC DNA]</scope>
    <source>
        <strain evidence="8">FD-172 SS1</strain>
    </source>
</reference>
<dbReference type="PANTHER" id="PTHR12838">
    <property type="entry name" value="U3 SMALL NUCLEOLAR RNA-ASSOCIATED PROTEIN 11"/>
    <property type="match status" value="1"/>
</dbReference>
<feature type="compositionally biased region" description="Basic and acidic residues" evidence="6">
    <location>
        <begin position="311"/>
        <end position="320"/>
    </location>
</feature>
<feature type="region of interest" description="Disordered" evidence="6">
    <location>
        <begin position="1"/>
        <end position="23"/>
    </location>
</feature>
<evidence type="ECO:0000256" key="6">
    <source>
        <dbReference type="SAM" id="MobiDB-lite"/>
    </source>
</evidence>
<dbReference type="InParanoid" id="A0A067MSK9"/>
<dbReference type="HOGENOM" id="CLU_061887_0_0_1"/>
<dbReference type="AlphaFoldDB" id="A0A067MSK9"/>
<dbReference type="GO" id="GO:0032040">
    <property type="term" value="C:small-subunit processome"/>
    <property type="evidence" value="ECO:0007669"/>
    <property type="project" value="InterPro"/>
</dbReference>
<dbReference type="STRING" id="930990.A0A067MSK9"/>
<organism evidence="7 8">
    <name type="scientific">Botryobasidium botryosum (strain FD-172 SS1)</name>
    <dbReference type="NCBI Taxonomy" id="930990"/>
    <lineage>
        <taxon>Eukaryota</taxon>
        <taxon>Fungi</taxon>
        <taxon>Dikarya</taxon>
        <taxon>Basidiomycota</taxon>
        <taxon>Agaricomycotina</taxon>
        <taxon>Agaricomycetes</taxon>
        <taxon>Cantharellales</taxon>
        <taxon>Botryobasidiaceae</taxon>
        <taxon>Botryobasidium</taxon>
    </lineage>
</organism>
<sequence>MAGDSSLRNSLHRRNHKERSQLSHRSRWGLLEKHKDYVLRARDYHAKQDRIKRMKVKASERNKDEFYFAMKNEKTENGVHIKDRGNVALPVDIVKVLKSQDSNYIRTVRASGLKKIAALKAQLTALVDLVTPGRVANDDFKDESEEFNEEEVKTLREAGILPEPSKAKGKGKAKAEPNHIIFVDDAKQAKNYRPSKRAAEAGSSLPERTRVPLELGWDVPDTSAKGKRKLDEDDEEVRENLEAKERGESAKKHRTRLLKELSARLVRDTSLRYALQELETQKLVMGKGGNTKLRDREKVGGDDEDDDDEDQRGRKGDEVKYKPKVFKWKTERKR</sequence>
<evidence type="ECO:0000256" key="3">
    <source>
        <dbReference type="ARBA" id="ARBA00008105"/>
    </source>
</evidence>
<protein>
    <recommendedName>
        <fullName evidence="9">U3 small nucleolar RNA-associated protein 11</fullName>
    </recommendedName>
</protein>
<feature type="compositionally biased region" description="Basic residues" evidence="6">
    <location>
        <begin position="10"/>
        <end position="23"/>
    </location>
</feature>
<comment type="function">
    <text evidence="1">Involved in nucleolar processing of pre-18S ribosomal RNA.</text>
</comment>
<feature type="compositionally biased region" description="Basic and acidic residues" evidence="6">
    <location>
        <begin position="292"/>
        <end position="301"/>
    </location>
</feature>
<dbReference type="InterPro" id="IPR007144">
    <property type="entry name" value="SSU_processome_Utp11"/>
</dbReference>
<dbReference type="EMBL" id="KL198023">
    <property type="protein sequence ID" value="KDQ17695.1"/>
    <property type="molecule type" value="Genomic_DNA"/>
</dbReference>
<feature type="region of interest" description="Disordered" evidence="6">
    <location>
        <begin position="282"/>
        <end position="320"/>
    </location>
</feature>
<dbReference type="OrthoDB" id="29058at2759"/>
<dbReference type="GO" id="GO:0006364">
    <property type="term" value="P:rRNA processing"/>
    <property type="evidence" value="ECO:0007669"/>
    <property type="project" value="UniProtKB-KW"/>
</dbReference>
<dbReference type="Proteomes" id="UP000027195">
    <property type="component" value="Unassembled WGS sequence"/>
</dbReference>
<evidence type="ECO:0000256" key="5">
    <source>
        <dbReference type="ARBA" id="ARBA00023242"/>
    </source>
</evidence>
<gene>
    <name evidence="7" type="ORF">BOTBODRAFT_29854</name>
</gene>
<name>A0A067MSK9_BOTB1</name>
<keyword evidence="4" id="KW-0698">rRNA processing</keyword>
<dbReference type="FunCoup" id="A0A067MSK9">
    <property type="interactions" value="413"/>
</dbReference>
<proteinExistence type="inferred from homology"/>
<keyword evidence="5" id="KW-0539">Nucleus</keyword>
<dbReference type="PANTHER" id="PTHR12838:SF0">
    <property type="entry name" value="U3 SMALL NUCLEOLAR RNA-ASSOCIATED PROTEIN 11-RELATED"/>
    <property type="match status" value="1"/>
</dbReference>
<evidence type="ECO:0000256" key="1">
    <source>
        <dbReference type="ARBA" id="ARBA00004099"/>
    </source>
</evidence>